<dbReference type="EMBL" id="AAHZXX010000008">
    <property type="protein sequence ID" value="ECC0688382.1"/>
    <property type="molecule type" value="Genomic_DNA"/>
</dbReference>
<evidence type="ECO:0000313" key="2">
    <source>
        <dbReference type="EMBL" id="ECL0495091.1"/>
    </source>
</evidence>
<proteinExistence type="predicted"/>
<reference evidence="1" key="1">
    <citation type="submission" date="2019-07" db="EMBL/GenBank/DDBJ databases">
        <authorList>
            <person name="Ashton P.M."/>
            <person name="Dallman T."/>
            <person name="Nair S."/>
            <person name="De Pinna E."/>
            <person name="Peters T."/>
            <person name="Grant K."/>
        </authorList>
    </citation>
    <scope>NUCLEOTIDE SEQUENCE</scope>
    <source>
        <strain evidence="2">762338</strain>
        <strain evidence="1">769168</strain>
    </source>
</reference>
<dbReference type="EMBL" id="AAJERZ010000009">
    <property type="protein sequence ID" value="ECL0495091.1"/>
    <property type="molecule type" value="Genomic_DNA"/>
</dbReference>
<sequence>MKLEACTLKLYDFTKFAFSDYKENKVRLSDIDKFLDPMIKFLNRKTFKNSRVSSHGTKEVYCYDIKKFNDDYIVILWIGVSGNKNNVLSLPHNGNVGDKKSVSSTRVGKARIPGVPAYFYIASKERMLVTLDFKGSSSETGVLLQYIRDFMHNFSAFSDHVLGANGKFSGGYKVKKTDANYCYFSLDCKRYINASVEKDLILNFKNITKIITKEKITVSTNSSQSLVNLKPIIKLFTSQKDKTTLESVVKMEVDVAFDNEAQIKKYIDNIKGTYDVGNVNFLVQKEKGVETVNLQNSYAKEKVVLEATLNGVDSIITWPYDANDIIMALSNQNYIDSFIKLSCKKIDGVKLDKISDAASEIKVSAQS</sequence>
<dbReference type="AlphaFoldDB" id="A0A5Z3B581"/>
<evidence type="ECO:0000313" key="1">
    <source>
        <dbReference type="EMBL" id="ECC0688382.1"/>
    </source>
</evidence>
<accession>A0A5Z3B581</accession>
<name>A0A5Z3B581_SALET</name>
<organism evidence="1">
    <name type="scientific">Salmonella enterica I</name>
    <dbReference type="NCBI Taxonomy" id="59201"/>
    <lineage>
        <taxon>Bacteria</taxon>
        <taxon>Pseudomonadati</taxon>
        <taxon>Pseudomonadota</taxon>
        <taxon>Gammaproteobacteria</taxon>
        <taxon>Enterobacterales</taxon>
        <taxon>Enterobacteriaceae</taxon>
        <taxon>Salmonella</taxon>
    </lineage>
</organism>
<comment type="caution">
    <text evidence="1">The sequence shown here is derived from an EMBL/GenBank/DDBJ whole genome shotgun (WGS) entry which is preliminary data.</text>
</comment>
<protein>
    <submittedName>
        <fullName evidence="1">Uncharacterized protein</fullName>
    </submittedName>
</protein>
<gene>
    <name evidence="2" type="ORF">FKN96_09855</name>
    <name evidence="1" type="ORF">FMV10_08490</name>
</gene>